<dbReference type="SUPFAM" id="SSF81383">
    <property type="entry name" value="F-box domain"/>
    <property type="match status" value="1"/>
</dbReference>
<dbReference type="Pfam" id="PF12937">
    <property type="entry name" value="F-box-like"/>
    <property type="match status" value="1"/>
</dbReference>
<dbReference type="InterPro" id="IPR001810">
    <property type="entry name" value="F-box_dom"/>
</dbReference>
<dbReference type="AlphaFoldDB" id="A0A9P3UPS3"/>
<dbReference type="Proteomes" id="UP001063166">
    <property type="component" value="Unassembled WGS sequence"/>
</dbReference>
<proteinExistence type="predicted"/>
<dbReference type="Gene3D" id="1.20.1280.50">
    <property type="match status" value="1"/>
</dbReference>
<feature type="domain" description="F-box" evidence="1">
    <location>
        <begin position="44"/>
        <end position="98"/>
    </location>
</feature>
<keyword evidence="3" id="KW-1185">Reference proteome</keyword>
<evidence type="ECO:0000313" key="3">
    <source>
        <dbReference type="Proteomes" id="UP001063166"/>
    </source>
</evidence>
<sequence>MGGIRRVPGLEIANAAQREIDEQLATLLDNVCVLKRQRNAYAYISRLPSEILCRIFEIARDTDHLRHPRPESCVIITHVCSAWRDIAIRFPGLWNRITPNYRFPWVEEMMCSLLLDRLALIPTSNIRLECSTHEEPFGRPPHLSFSSLSNLLRLQHGTEREAGSILSAEWTFDRTSFMTLALWRETRPTYGKPFLELVLPVYAPNLVAIPAVLGALPLDALDHISFFQDFPQAWISALTPFERVTSVFIRDIEPGAGIVAALAHPTPTPTVGRSEETPLRFLFPALANLTISQCSLLNGLCDHEHTLFAELYAMLETRRGNGCGIATLMLKACEVTEVQLMKLRQVVGTVVCHREDLNTVVVASPDGIDGERFD</sequence>
<dbReference type="OrthoDB" id="3139399at2759"/>
<name>A0A9P3UPS3_LYOSH</name>
<dbReference type="InterPro" id="IPR036047">
    <property type="entry name" value="F-box-like_dom_sf"/>
</dbReference>
<comment type="caution">
    <text evidence="2">The sequence shown here is derived from an EMBL/GenBank/DDBJ whole genome shotgun (WGS) entry which is preliminary data.</text>
</comment>
<dbReference type="EMBL" id="BRPK01000009">
    <property type="protein sequence ID" value="GLB40958.1"/>
    <property type="molecule type" value="Genomic_DNA"/>
</dbReference>
<reference evidence="2" key="1">
    <citation type="submission" date="2022-07" db="EMBL/GenBank/DDBJ databases">
        <title>The genome of Lyophyllum shimeji provides insight into the initial evolution of ectomycorrhizal fungal genome.</title>
        <authorList>
            <person name="Kobayashi Y."/>
            <person name="Shibata T."/>
            <person name="Hirakawa H."/>
            <person name="Shigenobu S."/>
            <person name="Nishiyama T."/>
            <person name="Yamada A."/>
            <person name="Hasebe M."/>
            <person name="Kawaguchi M."/>
        </authorList>
    </citation>
    <scope>NUCLEOTIDE SEQUENCE</scope>
    <source>
        <strain evidence="2">AT787</strain>
    </source>
</reference>
<evidence type="ECO:0000259" key="1">
    <source>
        <dbReference type="Pfam" id="PF12937"/>
    </source>
</evidence>
<organism evidence="2 3">
    <name type="scientific">Lyophyllum shimeji</name>
    <name type="common">Hon-shimeji</name>
    <name type="synonym">Tricholoma shimeji</name>
    <dbReference type="NCBI Taxonomy" id="47721"/>
    <lineage>
        <taxon>Eukaryota</taxon>
        <taxon>Fungi</taxon>
        <taxon>Dikarya</taxon>
        <taxon>Basidiomycota</taxon>
        <taxon>Agaricomycotina</taxon>
        <taxon>Agaricomycetes</taxon>
        <taxon>Agaricomycetidae</taxon>
        <taxon>Agaricales</taxon>
        <taxon>Tricholomatineae</taxon>
        <taxon>Lyophyllaceae</taxon>
        <taxon>Lyophyllum</taxon>
    </lineage>
</organism>
<evidence type="ECO:0000313" key="2">
    <source>
        <dbReference type="EMBL" id="GLB40958.1"/>
    </source>
</evidence>
<accession>A0A9P3UPS3</accession>
<gene>
    <name evidence="2" type="ORF">LshimejAT787_0901730</name>
</gene>
<protein>
    <recommendedName>
        <fullName evidence="1">F-box domain-containing protein</fullName>
    </recommendedName>
</protein>